<name>A0A0D2IS64_9EURO</name>
<keyword evidence="3" id="KW-1185">Reference proteome</keyword>
<dbReference type="PANTHER" id="PTHR35896:SF3">
    <property type="entry name" value="MAJOR FACILITATOR SUPERFAMILY TRANSPORTER"/>
    <property type="match status" value="1"/>
</dbReference>
<dbReference type="AlphaFoldDB" id="A0A0D2IS64"/>
<dbReference type="PANTHER" id="PTHR35896">
    <property type="entry name" value="IG-LIKE DOMAIN-CONTAINING PROTEIN"/>
    <property type="match status" value="1"/>
</dbReference>
<dbReference type="InterPro" id="IPR053008">
    <property type="entry name" value="Phomopsin_biosynth_assoc"/>
</dbReference>
<sequence>MFRTSLNPNRSLDEEDFKEGEKIETIGKNRRRRTWIAIVLLFVVVDVFFLYSVVSNKENFNGGQPQGDRKTKPCGSTVEEAKAAGCSFDHLAHLWLPKSCSRQWSSEYMTYEQGQPFKSYLDGDGLQPVELSEQPYHTGIFSTTKEHLIHCAYALMRTSEWMKQGGQWERKVLSPAHFQHCIKMLLNASMLSPQIEALESFTYLGFSDRCYDNVVG</sequence>
<keyword evidence="1" id="KW-0472">Membrane</keyword>
<keyword evidence="1" id="KW-1133">Transmembrane helix</keyword>
<dbReference type="EMBL" id="KN847486">
    <property type="protein sequence ID" value="KIW99559.1"/>
    <property type="molecule type" value="Genomic_DNA"/>
</dbReference>
<dbReference type="RefSeq" id="XP_013266696.1">
    <property type="nucleotide sequence ID" value="XM_013411242.1"/>
</dbReference>
<proteinExistence type="predicted"/>
<evidence type="ECO:0000256" key="1">
    <source>
        <dbReference type="SAM" id="Phobius"/>
    </source>
</evidence>
<evidence type="ECO:0000313" key="3">
    <source>
        <dbReference type="Proteomes" id="UP000053617"/>
    </source>
</evidence>
<accession>A0A0D2IS64</accession>
<dbReference type="GeneID" id="25299369"/>
<evidence type="ECO:0000313" key="2">
    <source>
        <dbReference type="EMBL" id="KIW99559.1"/>
    </source>
</evidence>
<feature type="transmembrane region" description="Helical" evidence="1">
    <location>
        <begin position="35"/>
        <end position="54"/>
    </location>
</feature>
<gene>
    <name evidence="2" type="ORF">Z518_11298</name>
</gene>
<organism evidence="2 3">
    <name type="scientific">Rhinocladiella mackenziei CBS 650.93</name>
    <dbReference type="NCBI Taxonomy" id="1442369"/>
    <lineage>
        <taxon>Eukaryota</taxon>
        <taxon>Fungi</taxon>
        <taxon>Dikarya</taxon>
        <taxon>Ascomycota</taxon>
        <taxon>Pezizomycotina</taxon>
        <taxon>Eurotiomycetes</taxon>
        <taxon>Chaetothyriomycetidae</taxon>
        <taxon>Chaetothyriales</taxon>
        <taxon>Herpotrichiellaceae</taxon>
        <taxon>Rhinocladiella</taxon>
    </lineage>
</organism>
<dbReference type="OrthoDB" id="3501153at2759"/>
<dbReference type="HOGENOM" id="CLU_1272156_0_0_1"/>
<dbReference type="Proteomes" id="UP000053617">
    <property type="component" value="Unassembled WGS sequence"/>
</dbReference>
<keyword evidence="1" id="KW-0812">Transmembrane</keyword>
<reference evidence="2 3" key="1">
    <citation type="submission" date="2015-01" db="EMBL/GenBank/DDBJ databases">
        <title>The Genome Sequence of Rhinocladiella mackenzie CBS 650.93.</title>
        <authorList>
            <consortium name="The Broad Institute Genomics Platform"/>
            <person name="Cuomo C."/>
            <person name="de Hoog S."/>
            <person name="Gorbushina A."/>
            <person name="Stielow B."/>
            <person name="Teixiera M."/>
            <person name="Abouelleil A."/>
            <person name="Chapman S.B."/>
            <person name="Priest M."/>
            <person name="Young S.K."/>
            <person name="Wortman J."/>
            <person name="Nusbaum C."/>
            <person name="Birren B."/>
        </authorList>
    </citation>
    <scope>NUCLEOTIDE SEQUENCE [LARGE SCALE GENOMIC DNA]</scope>
    <source>
        <strain evidence="2 3">CBS 650.93</strain>
    </source>
</reference>
<protein>
    <submittedName>
        <fullName evidence="2">Rhinocladiella mackenziei CBS 650.93 unplaced genomic scaffold supercont1.12, whole genome shotgun sequence</fullName>
    </submittedName>
</protein>
<dbReference type="VEuPathDB" id="FungiDB:Z518_11298"/>